<feature type="coiled-coil region" evidence="6">
    <location>
        <begin position="7"/>
        <end position="60"/>
    </location>
</feature>
<evidence type="ECO:0000256" key="6">
    <source>
        <dbReference type="SAM" id="Coils"/>
    </source>
</evidence>
<comment type="caution">
    <text evidence="7">The sequence shown here is derived from an EMBL/GenBank/DDBJ whole genome shotgun (WGS) entry which is preliminary data.</text>
</comment>
<evidence type="ECO:0000256" key="5">
    <source>
        <dbReference type="RuleBase" id="RU364019"/>
    </source>
</evidence>
<proteinExistence type="inferred from homology"/>
<keyword evidence="3 5" id="KW-0375">Hydrogen ion transport</keyword>
<comment type="function">
    <text evidence="5">Subunit of the V1 complex of vacuolar(H+)-ATPase (V-ATPase), a multisubunit enzyme composed of a peripheral complex (V1) that hydrolyzes ATP and a membrane integral complex (V0) that translocates protons. V-ATPase is responsible for acidifying and maintaining the pH of intracellular compartments and in some cell types, is targeted to the plasma membrane, where it is responsible for acidifying the extracellular environment.</text>
</comment>
<organism evidence="7 8">
    <name type="scientific">Calicophoron daubneyi</name>
    <name type="common">Rumen fluke</name>
    <name type="synonym">Paramphistomum daubneyi</name>
    <dbReference type="NCBI Taxonomy" id="300641"/>
    <lineage>
        <taxon>Eukaryota</taxon>
        <taxon>Metazoa</taxon>
        <taxon>Spiralia</taxon>
        <taxon>Lophotrochozoa</taxon>
        <taxon>Platyhelminthes</taxon>
        <taxon>Trematoda</taxon>
        <taxon>Digenea</taxon>
        <taxon>Plagiorchiida</taxon>
        <taxon>Pronocephalata</taxon>
        <taxon>Paramphistomoidea</taxon>
        <taxon>Paramphistomidae</taxon>
        <taxon>Calicophoron</taxon>
    </lineage>
</organism>
<evidence type="ECO:0000256" key="3">
    <source>
        <dbReference type="ARBA" id="ARBA00022781"/>
    </source>
</evidence>
<dbReference type="PANTHER" id="PTHR12713">
    <property type="entry name" value="VACUOLAR ATP SYNTHASE SUBUNIT G"/>
    <property type="match status" value="1"/>
</dbReference>
<gene>
    <name evidence="7" type="ORF">CDAUBV1_LOCUS12907</name>
</gene>
<dbReference type="Pfam" id="PF03179">
    <property type="entry name" value="V-ATPase_G"/>
    <property type="match status" value="1"/>
</dbReference>
<dbReference type="AlphaFoldDB" id="A0AAV2TNH7"/>
<dbReference type="GO" id="GO:0046961">
    <property type="term" value="F:proton-transporting ATPase activity, rotational mechanism"/>
    <property type="evidence" value="ECO:0007669"/>
    <property type="project" value="InterPro"/>
</dbReference>
<dbReference type="PANTHER" id="PTHR12713:SF11">
    <property type="entry name" value="V-TYPE PROTON ATPASE SUBUNIT G"/>
    <property type="match status" value="1"/>
</dbReference>
<name>A0AAV2TNH7_CALDB</name>
<dbReference type="GO" id="GO:0030672">
    <property type="term" value="C:synaptic vesicle membrane"/>
    <property type="evidence" value="ECO:0007669"/>
    <property type="project" value="TreeGrafter"/>
</dbReference>
<keyword evidence="6" id="KW-0175">Coiled coil</keyword>
<dbReference type="Proteomes" id="UP001497525">
    <property type="component" value="Unassembled WGS sequence"/>
</dbReference>
<dbReference type="GO" id="GO:0016887">
    <property type="term" value="F:ATP hydrolysis activity"/>
    <property type="evidence" value="ECO:0007669"/>
    <property type="project" value="TreeGrafter"/>
</dbReference>
<dbReference type="NCBIfam" id="TIGR01147">
    <property type="entry name" value="V_ATP_synt_G"/>
    <property type="match status" value="1"/>
</dbReference>
<dbReference type="InterPro" id="IPR005124">
    <property type="entry name" value="V-ATPase_G"/>
</dbReference>
<keyword evidence="4 5" id="KW-0406">Ion transport</keyword>
<protein>
    <recommendedName>
        <fullName evidence="5">V-type proton ATPase subunit G</fullName>
    </recommendedName>
</protein>
<dbReference type="EMBL" id="CAXLJL010000489">
    <property type="protein sequence ID" value="CAL5138310.1"/>
    <property type="molecule type" value="Genomic_DNA"/>
</dbReference>
<comment type="similarity">
    <text evidence="1 5">Belongs to the V-ATPase G subunit family.</text>
</comment>
<comment type="subunit">
    <text evidence="5">V-ATPase is a heteromultimeric enzyme made up of two complexes: the ATP-hydrolytic V1 complex and the proton translocation V0 complex.</text>
</comment>
<evidence type="ECO:0000313" key="7">
    <source>
        <dbReference type="EMBL" id="CAL5138310.1"/>
    </source>
</evidence>
<dbReference type="GO" id="GO:0097401">
    <property type="term" value="P:synaptic vesicle lumen acidification"/>
    <property type="evidence" value="ECO:0007669"/>
    <property type="project" value="TreeGrafter"/>
</dbReference>
<evidence type="ECO:0000256" key="1">
    <source>
        <dbReference type="ARBA" id="ARBA00010066"/>
    </source>
</evidence>
<sequence length="126" mass="14007">MPKVDGVAQLQTARTAALEKVNEARTRKIKRLQQAKVEANSEMELYKKELEAHCQALQAEVESSKGGMEESSRVLTEEYLRRITESYKSNKEAALELLLSSILDIKPQVNANFSGGNTNGNMSTSF</sequence>
<keyword evidence="2 5" id="KW-0813">Transport</keyword>
<evidence type="ECO:0000313" key="8">
    <source>
        <dbReference type="Proteomes" id="UP001497525"/>
    </source>
</evidence>
<accession>A0AAV2TNH7</accession>
<dbReference type="GO" id="GO:0000221">
    <property type="term" value="C:vacuolar proton-transporting V-type ATPase, V1 domain"/>
    <property type="evidence" value="ECO:0007669"/>
    <property type="project" value="TreeGrafter"/>
</dbReference>
<evidence type="ECO:0000256" key="2">
    <source>
        <dbReference type="ARBA" id="ARBA00022448"/>
    </source>
</evidence>
<dbReference type="Gene3D" id="1.20.5.2950">
    <property type="match status" value="1"/>
</dbReference>
<evidence type="ECO:0000256" key="4">
    <source>
        <dbReference type="ARBA" id="ARBA00023065"/>
    </source>
</evidence>
<reference evidence="7" key="1">
    <citation type="submission" date="2024-06" db="EMBL/GenBank/DDBJ databases">
        <authorList>
            <person name="Liu X."/>
            <person name="Lenzi L."/>
            <person name="Haldenby T S."/>
            <person name="Uol C."/>
        </authorList>
    </citation>
    <scope>NUCLEOTIDE SEQUENCE</scope>
</reference>